<name>A0A8R1HJU4_CAEJA</name>
<keyword evidence="1" id="KW-0175">Coiled coil</keyword>
<evidence type="ECO:0000313" key="2">
    <source>
        <dbReference type="EnsemblMetazoa" id="CJA03960.1"/>
    </source>
</evidence>
<evidence type="ECO:0000313" key="3">
    <source>
        <dbReference type="Proteomes" id="UP000005237"/>
    </source>
</evidence>
<reference evidence="3" key="1">
    <citation type="submission" date="2010-08" db="EMBL/GenBank/DDBJ databases">
        <authorList>
            <consortium name="Caenorhabditis japonica Sequencing Consortium"/>
            <person name="Wilson R.K."/>
        </authorList>
    </citation>
    <scope>NUCLEOTIDE SEQUENCE [LARGE SCALE GENOMIC DNA]</scope>
    <source>
        <strain evidence="3">DF5081</strain>
    </source>
</reference>
<dbReference type="InterPro" id="IPR009689">
    <property type="entry name" value="DUF1280"/>
</dbReference>
<proteinExistence type="predicted"/>
<keyword evidence="3" id="KW-1185">Reference proteome</keyword>
<sequence length="472" mass="52767">MFEVKQVKNSNGDDVIVAQLTDLEKYLVTKVETLHENGKLEFDTRFGKKLWLCTLGDKGGSEFKLCLALGNVKVPNSAYHLVPLGMFTDDESVTAVTTHLSHTIEQLNNLKGLVVTLDGVQEYLPAVHFLGGDMKFQYQMIGHSGASSKKSCMFCLTEKRTIGEYVRNTQCHQRIDADYSSDSKNGTNSIYRGSKFVFEQTGVQYITPPSLHICMGLAQRYGFSVLLDMATDLDIRANIRIDESKSKALRSAKKMFSTNQEQCNDLEKHLDSLGILLDVMRRFQAHSIVLSKVQVAETSHGVCAGKWSPEDTEVALDLEPDWTCLKCSGRRGAVIIDDAAKVIEEVKDRLDELKNKLKESENSYETLKHAIDGKGSKRMELHSVWARLGVDMNAHKKDFCGNHVMKLLEEAAIEQEDCKKMCAAITDDVGDKRVGCGTAPQASKIFSDWRISRAWPSDFRPAVYSTWTMGPT</sequence>
<dbReference type="Proteomes" id="UP000005237">
    <property type="component" value="Unassembled WGS sequence"/>
</dbReference>
<dbReference type="PANTHER" id="PTHR31424:SF4">
    <property type="entry name" value="AUTOPHAGY-RELATED PROTEIN 14-RELATED"/>
    <property type="match status" value="1"/>
</dbReference>
<dbReference type="Pfam" id="PF06918">
    <property type="entry name" value="DUF1280"/>
    <property type="match status" value="1"/>
</dbReference>
<protein>
    <submittedName>
        <fullName evidence="2">Uncharacterized protein</fullName>
    </submittedName>
</protein>
<dbReference type="PANTHER" id="PTHR31424">
    <property type="entry name" value="PROTEIN CBG23806"/>
    <property type="match status" value="1"/>
</dbReference>
<reference evidence="2" key="2">
    <citation type="submission" date="2022-06" db="UniProtKB">
        <authorList>
            <consortium name="EnsemblMetazoa"/>
        </authorList>
    </citation>
    <scope>IDENTIFICATION</scope>
    <source>
        <strain evidence="2">DF5081</strain>
    </source>
</reference>
<dbReference type="AlphaFoldDB" id="A0A8R1HJU4"/>
<accession>A0A8R1HJU4</accession>
<feature type="coiled-coil region" evidence="1">
    <location>
        <begin position="336"/>
        <end position="370"/>
    </location>
</feature>
<organism evidence="2 3">
    <name type="scientific">Caenorhabditis japonica</name>
    <dbReference type="NCBI Taxonomy" id="281687"/>
    <lineage>
        <taxon>Eukaryota</taxon>
        <taxon>Metazoa</taxon>
        <taxon>Ecdysozoa</taxon>
        <taxon>Nematoda</taxon>
        <taxon>Chromadorea</taxon>
        <taxon>Rhabditida</taxon>
        <taxon>Rhabditina</taxon>
        <taxon>Rhabditomorpha</taxon>
        <taxon>Rhabditoidea</taxon>
        <taxon>Rhabditidae</taxon>
        <taxon>Peloderinae</taxon>
        <taxon>Caenorhabditis</taxon>
    </lineage>
</organism>
<dbReference type="EnsemblMetazoa" id="CJA03960.1">
    <property type="protein sequence ID" value="CJA03960.1"/>
    <property type="gene ID" value="WBGene00123164"/>
</dbReference>
<evidence type="ECO:0000256" key="1">
    <source>
        <dbReference type="SAM" id="Coils"/>
    </source>
</evidence>